<evidence type="ECO:0000256" key="10">
    <source>
        <dbReference type="ARBA" id="ARBA00031036"/>
    </source>
</evidence>
<evidence type="ECO:0000256" key="4">
    <source>
        <dbReference type="ARBA" id="ARBA00022676"/>
    </source>
</evidence>
<dbReference type="InterPro" id="IPR011268">
    <property type="entry name" value="Purine_phosphorylase"/>
</dbReference>
<dbReference type="RefSeq" id="XP_006814619.1">
    <property type="nucleotide sequence ID" value="XM_006814556.1"/>
</dbReference>
<evidence type="ECO:0000256" key="8">
    <source>
        <dbReference type="ARBA" id="ARBA00023950"/>
    </source>
</evidence>
<comment type="pathway">
    <text evidence="1">Purine metabolism; purine nucleoside salvage.</text>
</comment>
<comment type="catalytic activity">
    <reaction evidence="9">
        <text>guanosine + phosphate = alpha-D-ribose 1-phosphate + guanine</text>
        <dbReference type="Rhea" id="RHEA:13233"/>
        <dbReference type="ChEBI" id="CHEBI:16235"/>
        <dbReference type="ChEBI" id="CHEBI:16750"/>
        <dbReference type="ChEBI" id="CHEBI:43474"/>
        <dbReference type="ChEBI" id="CHEBI:57720"/>
        <dbReference type="EC" id="2.4.2.1"/>
    </reaction>
</comment>
<keyword evidence="4" id="KW-0328">Glycosyltransferase</keyword>
<evidence type="ECO:0000256" key="3">
    <source>
        <dbReference type="ARBA" id="ARBA00011886"/>
    </source>
</evidence>
<dbReference type="NCBIfam" id="TIGR01697">
    <property type="entry name" value="PNPH-PUNA-XAPA"/>
    <property type="match status" value="1"/>
</dbReference>
<evidence type="ECO:0000256" key="9">
    <source>
        <dbReference type="ARBA" id="ARBA00023970"/>
    </source>
</evidence>
<comment type="catalytic activity">
    <reaction evidence="8">
        <text>2'-deoxyinosine + phosphate = 2-deoxy-alpha-D-ribose 1-phosphate + hypoxanthine</text>
        <dbReference type="Rhea" id="RHEA:27750"/>
        <dbReference type="ChEBI" id="CHEBI:17368"/>
        <dbReference type="ChEBI" id="CHEBI:28997"/>
        <dbReference type="ChEBI" id="CHEBI:43474"/>
        <dbReference type="ChEBI" id="CHEBI:57259"/>
        <dbReference type="EC" id="2.4.2.1"/>
    </reaction>
</comment>
<evidence type="ECO:0000256" key="6">
    <source>
        <dbReference type="ARBA" id="ARBA00023918"/>
    </source>
</evidence>
<protein>
    <recommendedName>
        <fullName evidence="3">purine-nucleoside phosphorylase</fullName>
        <ecNumber evidence="3">2.4.2.1</ecNumber>
    </recommendedName>
    <alternativeName>
        <fullName evidence="10">Inosine-guanosine phosphorylase</fullName>
    </alternativeName>
</protein>
<dbReference type="SUPFAM" id="SSF53167">
    <property type="entry name" value="Purine and uridine phosphorylases"/>
    <property type="match status" value="1"/>
</dbReference>
<comment type="catalytic activity">
    <reaction evidence="6">
        <text>inosine + phosphate = alpha-D-ribose 1-phosphate + hypoxanthine</text>
        <dbReference type="Rhea" id="RHEA:27646"/>
        <dbReference type="ChEBI" id="CHEBI:17368"/>
        <dbReference type="ChEBI" id="CHEBI:17596"/>
        <dbReference type="ChEBI" id="CHEBI:43474"/>
        <dbReference type="ChEBI" id="CHEBI:57720"/>
        <dbReference type="EC" id="2.4.2.1"/>
    </reaction>
</comment>
<dbReference type="EC" id="2.4.2.1" evidence="3"/>
<dbReference type="InterPro" id="IPR035994">
    <property type="entry name" value="Nucleoside_phosphorylase_sf"/>
</dbReference>
<dbReference type="Proteomes" id="UP000694865">
    <property type="component" value="Unplaced"/>
</dbReference>
<dbReference type="Gene3D" id="3.40.50.1580">
    <property type="entry name" value="Nucleoside phosphorylase domain"/>
    <property type="match status" value="1"/>
</dbReference>
<evidence type="ECO:0000256" key="1">
    <source>
        <dbReference type="ARBA" id="ARBA00005058"/>
    </source>
</evidence>
<keyword evidence="12" id="KW-1185">Reference proteome</keyword>
<dbReference type="Pfam" id="PF01048">
    <property type="entry name" value="PNP_UDP_1"/>
    <property type="match status" value="1"/>
</dbReference>
<keyword evidence="5" id="KW-0808">Transferase</keyword>
<evidence type="ECO:0000313" key="13">
    <source>
        <dbReference type="RefSeq" id="XP_006814619.1"/>
    </source>
</evidence>
<dbReference type="GeneID" id="100377563"/>
<feature type="domain" description="Nucleoside phosphorylase" evidence="11">
    <location>
        <begin position="30"/>
        <end position="253"/>
    </location>
</feature>
<dbReference type="InterPro" id="IPR000845">
    <property type="entry name" value="Nucleoside_phosphorylase_d"/>
</dbReference>
<sequence length="289" mass="31587">MDVQAAGRYIYEEIEAIKTELESKTIYRPKVGIVLADGFESLTSIIRNQETVSYADIPTFPISKSHESHLIFGDIGGKTIVCSKGNVTQMEGFPAWQVAIPVRVMSFMGAETLIIINKVQKLNDKYKAGDIVLIKDHINLPGLAGDSPLVGINDPRLGPRFFGISGVYDNCLRRLCRHIGSELDIDSIKEGIYVQASGPSFESNSEFTFLKMVGADMLGMNMLPEIVIAKACGMRVCAIALVTDGQESGHPGNLILDHDVDLDSVALRSEGGFRSLLSRLVSRIDEEIP</sequence>
<evidence type="ECO:0000256" key="2">
    <source>
        <dbReference type="ARBA" id="ARBA00006751"/>
    </source>
</evidence>
<dbReference type="PANTHER" id="PTHR11904">
    <property type="entry name" value="METHYLTHIOADENOSINE/PURINE NUCLEOSIDE PHOSPHORYLASE"/>
    <property type="match status" value="1"/>
</dbReference>
<accession>A0ABM0M3M8</accession>
<dbReference type="PANTHER" id="PTHR11904:SF9">
    <property type="entry name" value="PURINE NUCLEOSIDE PHOSPHORYLASE-RELATED"/>
    <property type="match status" value="1"/>
</dbReference>
<evidence type="ECO:0000313" key="12">
    <source>
        <dbReference type="Proteomes" id="UP000694865"/>
    </source>
</evidence>
<comment type="catalytic activity">
    <reaction evidence="7">
        <text>2'-deoxyguanosine + phosphate = 2-deoxy-alpha-D-ribose 1-phosphate + guanine</text>
        <dbReference type="Rhea" id="RHEA:27738"/>
        <dbReference type="ChEBI" id="CHEBI:16235"/>
        <dbReference type="ChEBI" id="CHEBI:17172"/>
        <dbReference type="ChEBI" id="CHEBI:43474"/>
        <dbReference type="ChEBI" id="CHEBI:57259"/>
        <dbReference type="EC" id="2.4.2.1"/>
    </reaction>
</comment>
<gene>
    <name evidence="13" type="primary">LOC100377563</name>
</gene>
<comment type="similarity">
    <text evidence="2">Belongs to the PNP/MTAP phosphorylase family.</text>
</comment>
<evidence type="ECO:0000256" key="5">
    <source>
        <dbReference type="ARBA" id="ARBA00022679"/>
    </source>
</evidence>
<evidence type="ECO:0000259" key="11">
    <source>
        <dbReference type="Pfam" id="PF01048"/>
    </source>
</evidence>
<organism evidence="12 13">
    <name type="scientific">Saccoglossus kowalevskii</name>
    <name type="common">Acorn worm</name>
    <dbReference type="NCBI Taxonomy" id="10224"/>
    <lineage>
        <taxon>Eukaryota</taxon>
        <taxon>Metazoa</taxon>
        <taxon>Hemichordata</taxon>
        <taxon>Enteropneusta</taxon>
        <taxon>Harrimaniidae</taxon>
        <taxon>Saccoglossus</taxon>
    </lineage>
</organism>
<name>A0ABM0M3M8_SACKO</name>
<dbReference type="CDD" id="cd09009">
    <property type="entry name" value="PNP-EcPNPII_like"/>
    <property type="match status" value="1"/>
</dbReference>
<reference evidence="13" key="1">
    <citation type="submission" date="2025-08" db="UniProtKB">
        <authorList>
            <consortium name="RefSeq"/>
        </authorList>
    </citation>
    <scope>IDENTIFICATION</scope>
    <source>
        <tissue evidence="13">Testes</tissue>
    </source>
</reference>
<proteinExistence type="inferred from homology"/>
<evidence type="ECO:0000256" key="7">
    <source>
        <dbReference type="ARBA" id="ARBA00023929"/>
    </source>
</evidence>